<dbReference type="SUPFAM" id="SSF48576">
    <property type="entry name" value="Terpenoid synthases"/>
    <property type="match status" value="1"/>
</dbReference>
<dbReference type="Pfam" id="PF19086">
    <property type="entry name" value="Terpene_syn_C_2"/>
    <property type="match status" value="1"/>
</dbReference>
<evidence type="ECO:0000313" key="2">
    <source>
        <dbReference type="Proteomes" id="UP001310594"/>
    </source>
</evidence>
<dbReference type="Gene3D" id="1.10.600.10">
    <property type="entry name" value="Farnesyl Diphosphate Synthase"/>
    <property type="match status" value="1"/>
</dbReference>
<accession>A0AAN7VUT4</accession>
<dbReference type="Proteomes" id="UP001310594">
    <property type="component" value="Unassembled WGS sequence"/>
</dbReference>
<sequence>MLPNIEQHLLLPAAPRTRRMDKEKIRAMAEFHAAMYINKETESTISLYRKAERDVAAIWLAFPHLQNESTVLAMAAWLALLCNVDDEIERLDADTAQLALIDSASILASSTKNSERGPQRYGGACLNPACDSIRAWTKNFVRQLRGLVPQAVYINVVNNVLDVWEALQDEAYLREDAVSDVGSYLEIRTRTVGLRPFFDLLQADLQLDDDELAREPVIWQLEQKVTLAVALQNDIVGLKRDLADAEPLNIISMAAGMPDSDLRSTSDSAVDMHNQAASAACALASSLSDLTRTGELGAASQRYANSVCALIATHFAWVSSAKRYA</sequence>
<dbReference type="EMBL" id="JAVRQU010000005">
    <property type="protein sequence ID" value="KAK5703194.1"/>
    <property type="molecule type" value="Genomic_DNA"/>
</dbReference>
<dbReference type="AlphaFoldDB" id="A0AAN7VUT4"/>
<gene>
    <name evidence="1" type="ORF">LTR97_004143</name>
</gene>
<name>A0AAN7VUT4_9PEZI</name>
<comment type="caution">
    <text evidence="1">The sequence shown here is derived from an EMBL/GenBank/DDBJ whole genome shotgun (WGS) entry which is preliminary data.</text>
</comment>
<proteinExistence type="predicted"/>
<organism evidence="1 2">
    <name type="scientific">Elasticomyces elasticus</name>
    <dbReference type="NCBI Taxonomy" id="574655"/>
    <lineage>
        <taxon>Eukaryota</taxon>
        <taxon>Fungi</taxon>
        <taxon>Dikarya</taxon>
        <taxon>Ascomycota</taxon>
        <taxon>Pezizomycotina</taxon>
        <taxon>Dothideomycetes</taxon>
        <taxon>Dothideomycetidae</taxon>
        <taxon>Mycosphaerellales</taxon>
        <taxon>Teratosphaeriaceae</taxon>
        <taxon>Elasticomyces</taxon>
    </lineage>
</organism>
<dbReference type="InterPro" id="IPR008949">
    <property type="entry name" value="Isoprenoid_synthase_dom_sf"/>
</dbReference>
<evidence type="ECO:0008006" key="3">
    <source>
        <dbReference type="Google" id="ProtNLM"/>
    </source>
</evidence>
<protein>
    <recommendedName>
        <fullName evidence="3">Terpene synthase</fullName>
    </recommendedName>
</protein>
<reference evidence="1" key="1">
    <citation type="submission" date="2023-08" db="EMBL/GenBank/DDBJ databases">
        <title>Black Yeasts Isolated from many extreme environments.</title>
        <authorList>
            <person name="Coleine C."/>
            <person name="Stajich J.E."/>
            <person name="Selbmann L."/>
        </authorList>
    </citation>
    <scope>NUCLEOTIDE SEQUENCE</scope>
    <source>
        <strain evidence="1">CCFEE 5810</strain>
    </source>
</reference>
<evidence type="ECO:0000313" key="1">
    <source>
        <dbReference type="EMBL" id="KAK5703194.1"/>
    </source>
</evidence>